<reference evidence="15" key="1">
    <citation type="submission" date="2024-05" db="EMBL/GenBank/DDBJ databases">
        <title>30 novel species of actinomycetes from the DSMZ collection.</title>
        <authorList>
            <person name="Nouioui I."/>
        </authorList>
    </citation>
    <scope>NUCLEOTIDE SEQUENCE</scope>
    <source>
        <strain evidence="15">DSM 40473</strain>
    </source>
</reference>
<keyword evidence="8" id="KW-0862">Zinc</keyword>
<keyword evidence="10 15" id="KW-0482">Metalloprotease</keyword>
<dbReference type="Gene3D" id="3.30.2010.10">
    <property type="entry name" value="Metalloproteases ('zincins'), catalytic domain"/>
    <property type="match status" value="1"/>
</dbReference>
<feature type="compositionally biased region" description="Basic and acidic residues" evidence="12">
    <location>
        <begin position="189"/>
        <end position="207"/>
    </location>
</feature>
<evidence type="ECO:0000259" key="14">
    <source>
        <dbReference type="Pfam" id="PF01435"/>
    </source>
</evidence>
<evidence type="ECO:0000256" key="3">
    <source>
        <dbReference type="ARBA" id="ARBA00022475"/>
    </source>
</evidence>
<dbReference type="GO" id="GO:0008237">
    <property type="term" value="F:metallopeptidase activity"/>
    <property type="evidence" value="ECO:0007669"/>
    <property type="project" value="UniProtKB-KW"/>
</dbReference>
<accession>A0ABU2SU14</accession>
<organism evidence="15 16">
    <name type="scientific">Streptomyces hesseae</name>
    <dbReference type="NCBI Taxonomy" id="3075519"/>
    <lineage>
        <taxon>Bacteria</taxon>
        <taxon>Bacillati</taxon>
        <taxon>Actinomycetota</taxon>
        <taxon>Actinomycetes</taxon>
        <taxon>Kitasatosporales</taxon>
        <taxon>Streptomycetaceae</taxon>
        <taxon>Streptomyces</taxon>
    </lineage>
</organism>
<evidence type="ECO:0000256" key="12">
    <source>
        <dbReference type="SAM" id="MobiDB-lite"/>
    </source>
</evidence>
<dbReference type="Pfam" id="PF01435">
    <property type="entry name" value="Peptidase_M48"/>
    <property type="match status" value="1"/>
</dbReference>
<dbReference type="PANTHER" id="PTHR43221:SF1">
    <property type="entry name" value="PROTEASE HTPX"/>
    <property type="match status" value="1"/>
</dbReference>
<name>A0ABU2SU14_9ACTN</name>
<dbReference type="EMBL" id="JAVRFI010000020">
    <property type="protein sequence ID" value="MDT0452499.1"/>
    <property type="molecule type" value="Genomic_DNA"/>
</dbReference>
<dbReference type="CDD" id="cd07328">
    <property type="entry name" value="M48_Ste24p_like"/>
    <property type="match status" value="1"/>
</dbReference>
<sequence length="552" mass="58824">MGTSLRALRALALLAGFYLLVALVLGVLVGVDVAATLWAPAGLATLKVYFLSVVLAVPVLRGVFLFRTAKAEGPGGLAVTEAEQPELWRTVRSLAERTGTRAPDAIVLTGDVNAGVAEDARLLGLLPGPRRLYLGVPLLTGLTEAQLHAVIAHELAHHGNTDTRLAGIALRGRDSVLRTAEAFREQEERRIADERARQEKEAEEAVRRGRKPKKSDTGRAGKGYGLMAKPFLAYAGLYLRVTHGDGRRQELAADRLAARVAGRDATASALRETAVLDTAHDFYMSRYATAGVGVGLLPPRGEVFGGLRRLLTAPGRQENLAGLRDELPPAEPSPYDTHPPVAVRVELIEALPDDGRAVADARPALALLREPERVMADLEDAVLTPKARAMTRVDWPELVHRAVHAQTEAAAEPLRTALGELGATAPGAGALADLSTVLDLADAGRLWEVADHLPKSPEAARAQGRAAREFARPALYAGLRELAELALVESAGARWELSWSGPAELRLPDGGPADGTVAEAVTDAVRPIVEDVPDTKRLRELIALPTLISPTT</sequence>
<gene>
    <name evidence="15" type="ORF">RM609_25905</name>
</gene>
<keyword evidence="4" id="KW-0645">Protease</keyword>
<dbReference type="RefSeq" id="WP_311613974.1">
    <property type="nucleotide sequence ID" value="NZ_JAVRFI010000020.1"/>
</dbReference>
<evidence type="ECO:0000256" key="2">
    <source>
        <dbReference type="ARBA" id="ARBA00004651"/>
    </source>
</evidence>
<evidence type="ECO:0000256" key="13">
    <source>
        <dbReference type="SAM" id="Phobius"/>
    </source>
</evidence>
<keyword evidence="3" id="KW-1003">Cell membrane</keyword>
<evidence type="ECO:0000256" key="10">
    <source>
        <dbReference type="ARBA" id="ARBA00023049"/>
    </source>
</evidence>
<evidence type="ECO:0000256" key="4">
    <source>
        <dbReference type="ARBA" id="ARBA00022670"/>
    </source>
</evidence>
<feature type="domain" description="Peptidase M48" evidence="14">
    <location>
        <begin position="82"/>
        <end position="349"/>
    </location>
</feature>
<feature type="transmembrane region" description="Helical" evidence="13">
    <location>
        <begin position="12"/>
        <end position="31"/>
    </location>
</feature>
<evidence type="ECO:0000256" key="5">
    <source>
        <dbReference type="ARBA" id="ARBA00022692"/>
    </source>
</evidence>
<evidence type="ECO:0000256" key="6">
    <source>
        <dbReference type="ARBA" id="ARBA00022723"/>
    </source>
</evidence>
<keyword evidence="11 13" id="KW-0472">Membrane</keyword>
<protein>
    <submittedName>
        <fullName evidence="15">M48 family metalloprotease</fullName>
        <ecNumber evidence="15">3.4.24.-</ecNumber>
    </submittedName>
</protein>
<evidence type="ECO:0000256" key="8">
    <source>
        <dbReference type="ARBA" id="ARBA00022833"/>
    </source>
</evidence>
<dbReference type="Proteomes" id="UP001180531">
    <property type="component" value="Unassembled WGS sequence"/>
</dbReference>
<evidence type="ECO:0000313" key="15">
    <source>
        <dbReference type="EMBL" id="MDT0452499.1"/>
    </source>
</evidence>
<keyword evidence="9 13" id="KW-1133">Transmembrane helix</keyword>
<comment type="cofactor">
    <cofactor evidence="1">
        <name>Zn(2+)</name>
        <dbReference type="ChEBI" id="CHEBI:29105"/>
    </cofactor>
</comment>
<keyword evidence="7 15" id="KW-0378">Hydrolase</keyword>
<evidence type="ECO:0000256" key="11">
    <source>
        <dbReference type="ARBA" id="ARBA00023136"/>
    </source>
</evidence>
<evidence type="ECO:0000256" key="1">
    <source>
        <dbReference type="ARBA" id="ARBA00001947"/>
    </source>
</evidence>
<keyword evidence="16" id="KW-1185">Reference proteome</keyword>
<dbReference type="PANTHER" id="PTHR43221">
    <property type="entry name" value="PROTEASE HTPX"/>
    <property type="match status" value="1"/>
</dbReference>
<proteinExistence type="predicted"/>
<evidence type="ECO:0000256" key="7">
    <source>
        <dbReference type="ARBA" id="ARBA00022801"/>
    </source>
</evidence>
<keyword evidence="6" id="KW-0479">Metal-binding</keyword>
<comment type="caution">
    <text evidence="15">The sequence shown here is derived from an EMBL/GenBank/DDBJ whole genome shotgun (WGS) entry which is preliminary data.</text>
</comment>
<dbReference type="InterPro" id="IPR050083">
    <property type="entry name" value="HtpX_protease"/>
</dbReference>
<dbReference type="InterPro" id="IPR001915">
    <property type="entry name" value="Peptidase_M48"/>
</dbReference>
<keyword evidence="5 13" id="KW-0812">Transmembrane</keyword>
<feature type="transmembrane region" description="Helical" evidence="13">
    <location>
        <begin position="37"/>
        <end position="60"/>
    </location>
</feature>
<evidence type="ECO:0000313" key="16">
    <source>
        <dbReference type="Proteomes" id="UP001180531"/>
    </source>
</evidence>
<feature type="region of interest" description="Disordered" evidence="12">
    <location>
        <begin position="189"/>
        <end position="222"/>
    </location>
</feature>
<comment type="subcellular location">
    <subcellularLocation>
        <location evidence="2">Cell membrane</location>
        <topology evidence="2">Multi-pass membrane protein</topology>
    </subcellularLocation>
</comment>
<evidence type="ECO:0000256" key="9">
    <source>
        <dbReference type="ARBA" id="ARBA00022989"/>
    </source>
</evidence>
<dbReference type="EC" id="3.4.24.-" evidence="15"/>